<proteinExistence type="predicted"/>
<reference evidence="1" key="1">
    <citation type="submission" date="2014-09" db="EMBL/GenBank/DDBJ databases">
        <authorList>
            <person name="Magalhaes I.L.F."/>
            <person name="Oliveira U."/>
            <person name="Santos F.R."/>
            <person name="Vidigal T.H.D.A."/>
            <person name="Brescovit A.D."/>
            <person name="Santos A.J."/>
        </authorList>
    </citation>
    <scope>NUCLEOTIDE SEQUENCE</scope>
    <source>
        <tissue evidence="1">Shoot tissue taken approximately 20 cm above the soil surface</tissue>
    </source>
</reference>
<accession>A0A0A9BAH0</accession>
<protein>
    <submittedName>
        <fullName evidence="1">Uncharacterized protein</fullName>
    </submittedName>
</protein>
<organism evidence="1">
    <name type="scientific">Arundo donax</name>
    <name type="common">Giant reed</name>
    <name type="synonym">Donax arundinaceus</name>
    <dbReference type="NCBI Taxonomy" id="35708"/>
    <lineage>
        <taxon>Eukaryota</taxon>
        <taxon>Viridiplantae</taxon>
        <taxon>Streptophyta</taxon>
        <taxon>Embryophyta</taxon>
        <taxon>Tracheophyta</taxon>
        <taxon>Spermatophyta</taxon>
        <taxon>Magnoliopsida</taxon>
        <taxon>Liliopsida</taxon>
        <taxon>Poales</taxon>
        <taxon>Poaceae</taxon>
        <taxon>PACMAD clade</taxon>
        <taxon>Arundinoideae</taxon>
        <taxon>Arundineae</taxon>
        <taxon>Arundo</taxon>
    </lineage>
</organism>
<evidence type="ECO:0000313" key="1">
    <source>
        <dbReference type="EMBL" id="JAD59128.1"/>
    </source>
</evidence>
<sequence>MATTLVSTPGTLR</sequence>
<name>A0A0A9BAH0_ARUDO</name>
<reference evidence="1" key="2">
    <citation type="journal article" date="2015" name="Data Brief">
        <title>Shoot transcriptome of the giant reed, Arundo donax.</title>
        <authorList>
            <person name="Barrero R.A."/>
            <person name="Guerrero F.D."/>
            <person name="Moolhuijzen P."/>
            <person name="Goolsby J.A."/>
            <person name="Tidwell J."/>
            <person name="Bellgard S.E."/>
            <person name="Bellgard M.I."/>
        </authorList>
    </citation>
    <scope>NUCLEOTIDE SEQUENCE</scope>
    <source>
        <tissue evidence="1">Shoot tissue taken approximately 20 cm above the soil surface</tissue>
    </source>
</reference>
<dbReference type="EMBL" id="GBRH01238767">
    <property type="protein sequence ID" value="JAD59128.1"/>
    <property type="molecule type" value="Transcribed_RNA"/>
</dbReference>